<dbReference type="GO" id="GO:0016020">
    <property type="term" value="C:membrane"/>
    <property type="evidence" value="ECO:0007669"/>
    <property type="project" value="UniProtKB-SubCell"/>
</dbReference>
<dbReference type="OrthoDB" id="1580043at2759"/>
<reference evidence="7 8" key="1">
    <citation type="journal article" date="2017" name="Nat. Ecol. Evol.">
        <title>Scallop genome provides insights into evolution of bilaterian karyotype and development.</title>
        <authorList>
            <person name="Wang S."/>
            <person name="Zhang J."/>
            <person name="Jiao W."/>
            <person name="Li J."/>
            <person name="Xun X."/>
            <person name="Sun Y."/>
            <person name="Guo X."/>
            <person name="Huan P."/>
            <person name="Dong B."/>
            <person name="Zhang L."/>
            <person name="Hu X."/>
            <person name="Sun X."/>
            <person name="Wang J."/>
            <person name="Zhao C."/>
            <person name="Wang Y."/>
            <person name="Wang D."/>
            <person name="Huang X."/>
            <person name="Wang R."/>
            <person name="Lv J."/>
            <person name="Li Y."/>
            <person name="Zhang Z."/>
            <person name="Liu B."/>
            <person name="Lu W."/>
            <person name="Hui Y."/>
            <person name="Liang J."/>
            <person name="Zhou Z."/>
            <person name="Hou R."/>
            <person name="Li X."/>
            <person name="Liu Y."/>
            <person name="Li H."/>
            <person name="Ning X."/>
            <person name="Lin Y."/>
            <person name="Zhao L."/>
            <person name="Xing Q."/>
            <person name="Dou J."/>
            <person name="Li Y."/>
            <person name="Mao J."/>
            <person name="Guo H."/>
            <person name="Dou H."/>
            <person name="Li T."/>
            <person name="Mu C."/>
            <person name="Jiang W."/>
            <person name="Fu Q."/>
            <person name="Fu X."/>
            <person name="Miao Y."/>
            <person name="Liu J."/>
            <person name="Yu Q."/>
            <person name="Li R."/>
            <person name="Liao H."/>
            <person name="Li X."/>
            <person name="Kong Y."/>
            <person name="Jiang Z."/>
            <person name="Chourrout D."/>
            <person name="Li R."/>
            <person name="Bao Z."/>
        </authorList>
    </citation>
    <scope>NUCLEOTIDE SEQUENCE [LARGE SCALE GENOMIC DNA]</scope>
    <source>
        <strain evidence="7 8">PY_sf001</strain>
    </source>
</reference>
<feature type="transmembrane region" description="Helical" evidence="6">
    <location>
        <begin position="245"/>
        <end position="262"/>
    </location>
</feature>
<comment type="subcellular location">
    <subcellularLocation>
        <location evidence="1">Membrane</location>
        <topology evidence="1">Multi-pass membrane protein</topology>
    </subcellularLocation>
</comment>
<proteinExistence type="predicted"/>
<organism evidence="7 8">
    <name type="scientific">Mizuhopecten yessoensis</name>
    <name type="common">Japanese scallop</name>
    <name type="synonym">Patinopecten yessoensis</name>
    <dbReference type="NCBI Taxonomy" id="6573"/>
    <lineage>
        <taxon>Eukaryota</taxon>
        <taxon>Metazoa</taxon>
        <taxon>Spiralia</taxon>
        <taxon>Lophotrochozoa</taxon>
        <taxon>Mollusca</taxon>
        <taxon>Bivalvia</taxon>
        <taxon>Autobranchia</taxon>
        <taxon>Pteriomorphia</taxon>
        <taxon>Pectinida</taxon>
        <taxon>Pectinoidea</taxon>
        <taxon>Pectinidae</taxon>
        <taxon>Mizuhopecten</taxon>
    </lineage>
</organism>
<dbReference type="SUPFAM" id="SSF81338">
    <property type="entry name" value="Aquaporin-like"/>
    <property type="match status" value="1"/>
</dbReference>
<protein>
    <submittedName>
        <fullName evidence="7">Aquaporin-12B</fullName>
    </submittedName>
</protein>
<evidence type="ECO:0000256" key="4">
    <source>
        <dbReference type="ARBA" id="ARBA00023136"/>
    </source>
</evidence>
<feature type="transmembrane region" description="Helical" evidence="6">
    <location>
        <begin position="122"/>
        <end position="142"/>
    </location>
</feature>
<feature type="compositionally biased region" description="Basic residues" evidence="5">
    <location>
        <begin position="321"/>
        <end position="331"/>
    </location>
</feature>
<gene>
    <name evidence="7" type="ORF">KP79_PYT19771</name>
</gene>
<evidence type="ECO:0000256" key="1">
    <source>
        <dbReference type="ARBA" id="ARBA00004141"/>
    </source>
</evidence>
<dbReference type="GO" id="GO:0015267">
    <property type="term" value="F:channel activity"/>
    <property type="evidence" value="ECO:0007669"/>
    <property type="project" value="TreeGrafter"/>
</dbReference>
<feature type="transmembrane region" description="Helical" evidence="6">
    <location>
        <begin position="21"/>
        <end position="44"/>
    </location>
</feature>
<feature type="transmembrane region" description="Helical" evidence="6">
    <location>
        <begin position="202"/>
        <end position="225"/>
    </location>
</feature>
<evidence type="ECO:0000256" key="5">
    <source>
        <dbReference type="SAM" id="MobiDB-lite"/>
    </source>
</evidence>
<dbReference type="InterPro" id="IPR023271">
    <property type="entry name" value="Aquaporin-like"/>
</dbReference>
<dbReference type="SMR" id="A0A210R073"/>
<dbReference type="InterPro" id="IPR051883">
    <property type="entry name" value="AQP11/12_channel"/>
</dbReference>
<accession>A0A210R073</accession>
<dbReference type="GO" id="GO:0005737">
    <property type="term" value="C:cytoplasm"/>
    <property type="evidence" value="ECO:0007669"/>
    <property type="project" value="TreeGrafter"/>
</dbReference>
<dbReference type="Gene3D" id="1.20.1080.10">
    <property type="entry name" value="Glycerol uptake facilitator protein"/>
    <property type="match status" value="1"/>
</dbReference>
<dbReference type="STRING" id="6573.A0A210R073"/>
<evidence type="ECO:0000313" key="8">
    <source>
        <dbReference type="Proteomes" id="UP000242188"/>
    </source>
</evidence>
<keyword evidence="4 6" id="KW-0472">Membrane</keyword>
<comment type="caution">
    <text evidence="7">The sequence shown here is derived from an EMBL/GenBank/DDBJ whole genome shotgun (WGS) entry which is preliminary data.</text>
</comment>
<dbReference type="Proteomes" id="UP000242188">
    <property type="component" value="Unassembled WGS sequence"/>
</dbReference>
<feature type="region of interest" description="Disordered" evidence="5">
    <location>
        <begin position="312"/>
        <end position="331"/>
    </location>
</feature>
<keyword evidence="8" id="KW-1185">Reference proteome</keyword>
<keyword evidence="2 6" id="KW-0812">Transmembrane</keyword>
<dbReference type="PANTHER" id="PTHR21191">
    <property type="entry name" value="AQUAPORIN"/>
    <property type="match status" value="1"/>
</dbReference>
<feature type="transmembrane region" description="Helical" evidence="6">
    <location>
        <begin position="80"/>
        <end position="102"/>
    </location>
</feature>
<evidence type="ECO:0000313" key="7">
    <source>
        <dbReference type="EMBL" id="OWF54305.1"/>
    </source>
</evidence>
<evidence type="ECO:0000256" key="2">
    <source>
        <dbReference type="ARBA" id="ARBA00022692"/>
    </source>
</evidence>
<sequence length="331" mass="37195">MGMMTWREMWAIVTGDNPDFLHFHPVLAAISIYLLIMMLCYTLYQLSRLLPSTLRSYAFDFFTTLAVCSYPFGHAVMRQAYGGAGYMFGMVPLVVINIQLFSRGNGSPLGYWMDFLQGTTSLWTMLTHIPVQILAGIAAFSLGRYIYMLEFHDSFAPALFDERCYTDLKTTLATGFLVETLGVTWDSWLGEQTLSKVKFIDMLLKVINCSILVNLGVGFTGMYMHPAMASGLSFGCDGTERWEHLMVYWAGPFLGCFLALQLNKIVRIPDLSGFKGQPARLSSPLENGSGKQNGIHKQNGLGKHNVYNGRMAKATAENSKKQVRRGKKRWY</sequence>
<dbReference type="AlphaFoldDB" id="A0A210R073"/>
<keyword evidence="3 6" id="KW-1133">Transmembrane helix</keyword>
<name>A0A210R073_MIZYE</name>
<evidence type="ECO:0000256" key="3">
    <source>
        <dbReference type="ARBA" id="ARBA00022989"/>
    </source>
</evidence>
<evidence type="ECO:0000256" key="6">
    <source>
        <dbReference type="SAM" id="Phobius"/>
    </source>
</evidence>
<dbReference type="PANTHER" id="PTHR21191:SF16">
    <property type="entry name" value="AQUAPORIN"/>
    <property type="match status" value="1"/>
</dbReference>
<dbReference type="EMBL" id="NEDP02001107">
    <property type="protein sequence ID" value="OWF54305.1"/>
    <property type="molecule type" value="Genomic_DNA"/>
</dbReference>
<feature type="transmembrane region" description="Helical" evidence="6">
    <location>
        <begin position="56"/>
        <end position="73"/>
    </location>
</feature>